<reference evidence="1" key="1">
    <citation type="submission" date="2020-04" db="EMBL/GenBank/DDBJ databases">
        <authorList>
            <person name="Alioto T."/>
            <person name="Alioto T."/>
            <person name="Gomez Garrido J."/>
        </authorList>
    </citation>
    <scope>NUCLEOTIDE SEQUENCE</scope>
    <source>
        <strain evidence="1">A484AB</strain>
    </source>
</reference>
<sequence>MADETTVISAVEQLSLCFSYYDCNEKTICENFIFLLDVLDKEKGSNPGNSANSGEVVVRQDSIPMTMYNFLQRCEEENQNVFEIEEPKLTGKVIGKAIWNEIEQSGLSPNAAVAQSYDGASVMSSTNVGT</sequence>
<keyword evidence="2" id="KW-1185">Reference proteome</keyword>
<proteinExistence type="predicted"/>
<dbReference type="EMBL" id="CACRXK020022268">
    <property type="protein sequence ID" value="CAB4036660.1"/>
    <property type="molecule type" value="Genomic_DNA"/>
</dbReference>
<evidence type="ECO:0000313" key="2">
    <source>
        <dbReference type="Proteomes" id="UP001152795"/>
    </source>
</evidence>
<dbReference type="Proteomes" id="UP001152795">
    <property type="component" value="Unassembled WGS sequence"/>
</dbReference>
<evidence type="ECO:0000313" key="1">
    <source>
        <dbReference type="EMBL" id="CAB4036660.1"/>
    </source>
</evidence>
<gene>
    <name evidence="1" type="ORF">PACLA_8A059723</name>
</gene>
<organism evidence="1 2">
    <name type="scientific">Paramuricea clavata</name>
    <name type="common">Red gorgonian</name>
    <name type="synonym">Violescent sea-whip</name>
    <dbReference type="NCBI Taxonomy" id="317549"/>
    <lineage>
        <taxon>Eukaryota</taxon>
        <taxon>Metazoa</taxon>
        <taxon>Cnidaria</taxon>
        <taxon>Anthozoa</taxon>
        <taxon>Octocorallia</taxon>
        <taxon>Malacalcyonacea</taxon>
        <taxon>Plexauridae</taxon>
        <taxon>Paramuricea</taxon>
    </lineage>
</organism>
<comment type="caution">
    <text evidence="1">The sequence shown here is derived from an EMBL/GenBank/DDBJ whole genome shotgun (WGS) entry which is preliminary data.</text>
</comment>
<accession>A0A6S7K4E8</accession>
<dbReference type="AlphaFoldDB" id="A0A6S7K4E8"/>
<name>A0A6S7K4E8_PARCT</name>
<protein>
    <submittedName>
        <fullName evidence="1">Uncharacterized protein</fullName>
    </submittedName>
</protein>